<name>A0A4U1MNH4_9BACL</name>
<gene>
    <name evidence="2" type="ORF">FBF83_05855</name>
</gene>
<reference evidence="2 3" key="1">
    <citation type="submission" date="2019-04" db="EMBL/GenBank/DDBJ databases">
        <title>Genome sequence of Bacillus hwajinpoensis strain Y2.</title>
        <authorList>
            <person name="Fair J.L."/>
            <person name="Maclea K.S."/>
        </authorList>
    </citation>
    <scope>NUCLEOTIDE SEQUENCE [LARGE SCALE GENOMIC DNA]</scope>
    <source>
        <strain evidence="2 3">Y2</strain>
    </source>
</reference>
<evidence type="ECO:0000313" key="3">
    <source>
        <dbReference type="Proteomes" id="UP000310541"/>
    </source>
</evidence>
<accession>A0A4U1MNH4</accession>
<dbReference type="AlphaFoldDB" id="A0A4U1MNH4"/>
<dbReference type="Proteomes" id="UP000310541">
    <property type="component" value="Unassembled WGS sequence"/>
</dbReference>
<keyword evidence="1" id="KW-0472">Membrane</keyword>
<evidence type="ECO:0000313" key="2">
    <source>
        <dbReference type="EMBL" id="TKD72311.1"/>
    </source>
</evidence>
<proteinExistence type="predicted"/>
<evidence type="ECO:0000256" key="1">
    <source>
        <dbReference type="SAM" id="Phobius"/>
    </source>
</evidence>
<keyword evidence="1" id="KW-0812">Transmembrane</keyword>
<keyword evidence="1" id="KW-1133">Transmembrane helix</keyword>
<comment type="caution">
    <text evidence="2">The sequence shown here is derived from an EMBL/GenBank/DDBJ whole genome shotgun (WGS) entry which is preliminary data.</text>
</comment>
<dbReference type="OrthoDB" id="1730091at2"/>
<feature type="transmembrane region" description="Helical" evidence="1">
    <location>
        <begin position="96"/>
        <end position="116"/>
    </location>
</feature>
<dbReference type="NCBIfam" id="NF041644">
    <property type="entry name" value="CBO0543_fam"/>
    <property type="match status" value="1"/>
</dbReference>
<feature type="transmembrane region" description="Helical" evidence="1">
    <location>
        <begin position="146"/>
        <end position="167"/>
    </location>
</feature>
<organism evidence="2 3">
    <name type="scientific">Guptibacillus hwajinpoensis</name>
    <dbReference type="NCBI Taxonomy" id="208199"/>
    <lineage>
        <taxon>Bacteria</taxon>
        <taxon>Bacillati</taxon>
        <taxon>Bacillota</taxon>
        <taxon>Bacilli</taxon>
        <taxon>Bacillales</taxon>
        <taxon>Guptibacillaceae</taxon>
        <taxon>Guptibacillus</taxon>
    </lineage>
</organism>
<dbReference type="EMBL" id="SWFM01000001">
    <property type="protein sequence ID" value="TKD72311.1"/>
    <property type="molecule type" value="Genomic_DNA"/>
</dbReference>
<feature type="transmembrane region" description="Helical" evidence="1">
    <location>
        <begin position="26"/>
        <end position="43"/>
    </location>
</feature>
<protein>
    <submittedName>
        <fullName evidence="2">Uncharacterized protein</fullName>
    </submittedName>
</protein>
<sequence length="171" mass="20417">MISIIVTVLFILAAWRYADWRNWEKYYPTMLYMIVNAVLFNVVTYEYPTWEWDDMSGVFPNHTLLDMWIIFTQFPAVVLLYLSNFPKTVVGKILRLLLWVIIFTGLEVGVLFVDYINYENDWSLRWSILFNIVTFSMIGLHYRKPLLTWALSFLFIIFLCIVFGVPLTKMR</sequence>
<dbReference type="InterPro" id="IPR048147">
    <property type="entry name" value="CBO0543-like"/>
</dbReference>
<dbReference type="RefSeq" id="WP_136946162.1">
    <property type="nucleotide sequence ID" value="NZ_SWFM01000001.1"/>
</dbReference>
<feature type="transmembrane region" description="Helical" evidence="1">
    <location>
        <begin position="64"/>
        <end position="84"/>
    </location>
</feature>